<keyword evidence="1" id="KW-1133">Transmembrane helix</keyword>
<protein>
    <recommendedName>
        <fullName evidence="2">DUF6534 domain-containing protein</fullName>
    </recommendedName>
</protein>
<dbReference type="EMBL" id="JARKIF010000025">
    <property type="protein sequence ID" value="KAJ7614806.1"/>
    <property type="molecule type" value="Genomic_DNA"/>
</dbReference>
<sequence>MIFYLRRETPVSTHMKNRLAAIVRATIGTGTLTALVAVSQIFIIFAFPTYMYYSTGAWTLGKLYSNSLLVLLNARAVVVGGRDDQTSTQRARGIEVQRIV</sequence>
<accession>A0AAD7B9I7</accession>
<gene>
    <name evidence="3" type="ORF">FB45DRAFT_936106</name>
</gene>
<reference evidence="3" key="1">
    <citation type="submission" date="2023-03" db="EMBL/GenBank/DDBJ databases">
        <title>Massive genome expansion in bonnet fungi (Mycena s.s.) driven by repeated elements and novel gene families across ecological guilds.</title>
        <authorList>
            <consortium name="Lawrence Berkeley National Laboratory"/>
            <person name="Harder C.B."/>
            <person name="Miyauchi S."/>
            <person name="Viragh M."/>
            <person name="Kuo A."/>
            <person name="Thoen E."/>
            <person name="Andreopoulos B."/>
            <person name="Lu D."/>
            <person name="Skrede I."/>
            <person name="Drula E."/>
            <person name="Henrissat B."/>
            <person name="Morin E."/>
            <person name="Kohler A."/>
            <person name="Barry K."/>
            <person name="LaButti K."/>
            <person name="Morin E."/>
            <person name="Salamov A."/>
            <person name="Lipzen A."/>
            <person name="Mereny Z."/>
            <person name="Hegedus B."/>
            <person name="Baldrian P."/>
            <person name="Stursova M."/>
            <person name="Weitz H."/>
            <person name="Taylor A."/>
            <person name="Grigoriev I.V."/>
            <person name="Nagy L.G."/>
            <person name="Martin F."/>
            <person name="Kauserud H."/>
        </authorList>
    </citation>
    <scope>NUCLEOTIDE SEQUENCE</scope>
    <source>
        <strain evidence="3">9284</strain>
    </source>
</reference>
<dbReference type="InterPro" id="IPR045339">
    <property type="entry name" value="DUF6534"/>
</dbReference>
<dbReference type="Proteomes" id="UP001221142">
    <property type="component" value="Unassembled WGS sequence"/>
</dbReference>
<proteinExistence type="predicted"/>
<dbReference type="AlphaFoldDB" id="A0AAD7B9I7"/>
<feature type="non-terminal residue" evidence="3">
    <location>
        <position position="1"/>
    </location>
</feature>
<evidence type="ECO:0000259" key="2">
    <source>
        <dbReference type="Pfam" id="PF20152"/>
    </source>
</evidence>
<feature type="domain" description="DUF6534" evidence="2">
    <location>
        <begin position="1"/>
        <end position="76"/>
    </location>
</feature>
<keyword evidence="1" id="KW-0812">Transmembrane</keyword>
<comment type="caution">
    <text evidence="3">The sequence shown here is derived from an EMBL/GenBank/DDBJ whole genome shotgun (WGS) entry which is preliminary data.</text>
</comment>
<name>A0AAD7B9I7_9AGAR</name>
<evidence type="ECO:0000313" key="4">
    <source>
        <dbReference type="Proteomes" id="UP001221142"/>
    </source>
</evidence>
<feature type="transmembrane region" description="Helical" evidence="1">
    <location>
        <begin position="21"/>
        <end position="51"/>
    </location>
</feature>
<keyword evidence="1" id="KW-0472">Membrane</keyword>
<dbReference type="Pfam" id="PF20152">
    <property type="entry name" value="DUF6534"/>
    <property type="match status" value="1"/>
</dbReference>
<evidence type="ECO:0000313" key="3">
    <source>
        <dbReference type="EMBL" id="KAJ7614806.1"/>
    </source>
</evidence>
<evidence type="ECO:0000256" key="1">
    <source>
        <dbReference type="SAM" id="Phobius"/>
    </source>
</evidence>
<organism evidence="3 4">
    <name type="scientific">Roridomyces roridus</name>
    <dbReference type="NCBI Taxonomy" id="1738132"/>
    <lineage>
        <taxon>Eukaryota</taxon>
        <taxon>Fungi</taxon>
        <taxon>Dikarya</taxon>
        <taxon>Basidiomycota</taxon>
        <taxon>Agaricomycotina</taxon>
        <taxon>Agaricomycetes</taxon>
        <taxon>Agaricomycetidae</taxon>
        <taxon>Agaricales</taxon>
        <taxon>Marasmiineae</taxon>
        <taxon>Mycenaceae</taxon>
        <taxon>Roridomyces</taxon>
    </lineage>
</organism>
<keyword evidence="4" id="KW-1185">Reference proteome</keyword>